<feature type="region of interest" description="Disordered" evidence="1">
    <location>
        <begin position="164"/>
        <end position="186"/>
    </location>
</feature>
<organism evidence="2 3">
    <name type="scientific">Paracoccus onchidii</name>
    <dbReference type="NCBI Taxonomy" id="3017813"/>
    <lineage>
        <taxon>Bacteria</taxon>
        <taxon>Pseudomonadati</taxon>
        <taxon>Pseudomonadota</taxon>
        <taxon>Alphaproteobacteria</taxon>
        <taxon>Rhodobacterales</taxon>
        <taxon>Paracoccaceae</taxon>
        <taxon>Paracoccus</taxon>
    </lineage>
</organism>
<dbReference type="Proteomes" id="UP001165641">
    <property type="component" value="Unassembled WGS sequence"/>
</dbReference>
<evidence type="ECO:0000313" key="3">
    <source>
        <dbReference type="Proteomes" id="UP001165641"/>
    </source>
</evidence>
<reference evidence="2" key="1">
    <citation type="submission" date="2022-12" db="EMBL/GenBank/DDBJ databases">
        <title>Paracoccus onchidii sp. nov., isolated from a marine invertebrate from the South China Sea.</title>
        <authorList>
            <person name="Xu S."/>
            <person name="Liu Z."/>
            <person name="Xu Y."/>
        </authorList>
    </citation>
    <scope>NUCLEOTIDE SEQUENCE</scope>
    <source>
        <strain evidence="2">Z330</strain>
    </source>
</reference>
<sequence>MDDQAMAGMGHNAPPPYDPQVVADLETRVRELSEAGKAWLALGAIETEENAEKLNDFLSQARQAHKQIEDHRKKAKQPHLEAGAAVDSAFKALTVPLTEIGTTLKQMLGVFVEAKRVEAERQKAREREEARRKEAEAERLRKEAEEADDAIALARAEEAQKSAKKASKAAAKDAKVNVSSASGGGRTMAERVSYTAKIDGDSNARRAFGFLLADPDSREPLIAEMERLASAARRRKDGPTEINGVNFIENRSIA</sequence>
<evidence type="ECO:0000256" key="1">
    <source>
        <dbReference type="SAM" id="MobiDB-lite"/>
    </source>
</evidence>
<protein>
    <submittedName>
        <fullName evidence="2">Uncharacterized protein</fullName>
    </submittedName>
</protein>
<proteinExistence type="predicted"/>
<dbReference type="EMBL" id="JAQBIE010000024">
    <property type="protein sequence ID" value="MDB6178971.1"/>
    <property type="molecule type" value="Genomic_DNA"/>
</dbReference>
<dbReference type="RefSeq" id="WP_271890087.1">
    <property type="nucleotide sequence ID" value="NZ_JAQBIE010000024.1"/>
</dbReference>
<feature type="compositionally biased region" description="Basic and acidic residues" evidence="1">
    <location>
        <begin position="120"/>
        <end position="144"/>
    </location>
</feature>
<gene>
    <name evidence="2" type="ORF">PAF17_15880</name>
</gene>
<feature type="region of interest" description="Disordered" evidence="1">
    <location>
        <begin position="120"/>
        <end position="146"/>
    </location>
</feature>
<comment type="caution">
    <text evidence="2">The sequence shown here is derived from an EMBL/GenBank/DDBJ whole genome shotgun (WGS) entry which is preliminary data.</text>
</comment>
<name>A0ABT4ZI30_9RHOB</name>
<accession>A0ABT4ZI30</accession>
<evidence type="ECO:0000313" key="2">
    <source>
        <dbReference type="EMBL" id="MDB6178971.1"/>
    </source>
</evidence>
<keyword evidence="3" id="KW-1185">Reference proteome</keyword>